<dbReference type="InterPro" id="IPR033985">
    <property type="entry name" value="SusD-like_N"/>
</dbReference>
<keyword evidence="5" id="KW-0998">Cell outer membrane</keyword>
<evidence type="ECO:0000256" key="1">
    <source>
        <dbReference type="ARBA" id="ARBA00004442"/>
    </source>
</evidence>
<keyword evidence="10" id="KW-1185">Reference proteome</keyword>
<sequence>MDQILNNRNKMKRFISILRLFFLVVCLQLWACNDALDKTPLDRFSDDAVWVDKDLINAFVSNTYRLMPIGFSASSHQRLAGVSDESYQRGDGGNFINLGNITPSSLGVLDSWTGATGFNYWSVITNCNIFFARIDQAPVDAAIKSRMVGEMKFLRAHAYFKLVAFFGGVPLITQSFALTDDFNVPRNTYDECMAFVVKELDESAGLLPLKYDAANMGRITKGAALAIKARALLYMASPLNNPANDTKKWQDAANAAKAVIDLNQYSLFPDYKELFLKKNSYNQEVIWSRGFDYSVDPQAVRVELSQYPNGYGGFGQTHPLHNIVNDYELTSGKLPKDDPAYDPQKPYINRDPRFYASILYDGAPFQGRPVETFLPGGKDSNEGALSGWNATLTGYYLRKFMDETIINPSDVNQGNSPWIFIRYAEVLLNYAEAMYHLGNEAVSREYVNMIRKRESVKMPPVTESGNELLLRIQNERRIELAFEEHRWFDVRRWKIAPVKLNEDAMKMTIIRAADGSKTYTTSVFNIRNFYDKNYLVPIPQSEIDKNPLLKQNPGY</sequence>
<comment type="similarity">
    <text evidence="2">Belongs to the SusD family.</text>
</comment>
<evidence type="ECO:0000313" key="9">
    <source>
        <dbReference type="EMBL" id="CAG5016925.1"/>
    </source>
</evidence>
<dbReference type="EMBL" id="CAJRAF010000004">
    <property type="protein sequence ID" value="CAG5016925.1"/>
    <property type="molecule type" value="Genomic_DNA"/>
</dbReference>
<feature type="domain" description="SusD-like N-terminal" evidence="8">
    <location>
        <begin position="120"/>
        <end position="231"/>
    </location>
</feature>
<proteinExistence type="inferred from homology"/>
<evidence type="ECO:0000256" key="3">
    <source>
        <dbReference type="ARBA" id="ARBA00022729"/>
    </source>
</evidence>
<keyword evidence="4" id="KW-0472">Membrane</keyword>
<evidence type="ECO:0000256" key="5">
    <source>
        <dbReference type="ARBA" id="ARBA00023237"/>
    </source>
</evidence>
<reference evidence="9" key="1">
    <citation type="submission" date="2021-04" db="EMBL/GenBank/DDBJ databases">
        <authorList>
            <person name="Rodrigo-Torres L."/>
            <person name="Arahal R. D."/>
            <person name="Lucena T."/>
        </authorList>
    </citation>
    <scope>NUCLEOTIDE SEQUENCE</scope>
    <source>
        <strain evidence="9">CECT 9275</strain>
    </source>
</reference>
<dbReference type="AlphaFoldDB" id="A0A916JJK6"/>
<evidence type="ECO:0000256" key="6">
    <source>
        <dbReference type="SAM" id="SignalP"/>
    </source>
</evidence>
<protein>
    <submittedName>
        <fullName evidence="9">SusD-like protein</fullName>
    </submittedName>
</protein>
<evidence type="ECO:0000259" key="7">
    <source>
        <dbReference type="Pfam" id="PF07980"/>
    </source>
</evidence>
<feature type="signal peptide" evidence="6">
    <location>
        <begin position="1"/>
        <end position="31"/>
    </location>
</feature>
<dbReference type="SUPFAM" id="SSF48452">
    <property type="entry name" value="TPR-like"/>
    <property type="match status" value="1"/>
</dbReference>
<evidence type="ECO:0000313" key="10">
    <source>
        <dbReference type="Proteomes" id="UP000680038"/>
    </source>
</evidence>
<dbReference type="GO" id="GO:0009279">
    <property type="term" value="C:cell outer membrane"/>
    <property type="evidence" value="ECO:0007669"/>
    <property type="project" value="UniProtKB-SubCell"/>
</dbReference>
<gene>
    <name evidence="9" type="ORF">DYBT9275_05665</name>
</gene>
<comment type="subcellular location">
    <subcellularLocation>
        <location evidence="1">Cell outer membrane</location>
    </subcellularLocation>
</comment>
<dbReference type="InterPro" id="IPR012944">
    <property type="entry name" value="SusD_RagB_dom"/>
</dbReference>
<dbReference type="Pfam" id="PF14322">
    <property type="entry name" value="SusD-like_3"/>
    <property type="match status" value="1"/>
</dbReference>
<dbReference type="CDD" id="cd08977">
    <property type="entry name" value="SusD"/>
    <property type="match status" value="1"/>
</dbReference>
<evidence type="ECO:0000256" key="4">
    <source>
        <dbReference type="ARBA" id="ARBA00023136"/>
    </source>
</evidence>
<keyword evidence="3 6" id="KW-0732">Signal</keyword>
<evidence type="ECO:0000259" key="8">
    <source>
        <dbReference type="Pfam" id="PF14322"/>
    </source>
</evidence>
<comment type="caution">
    <text evidence="9">The sequence shown here is derived from an EMBL/GenBank/DDBJ whole genome shotgun (WGS) entry which is preliminary data.</text>
</comment>
<organism evidence="9 10">
    <name type="scientific">Dyadobacter helix</name>
    <dbReference type="NCBI Taxonomy" id="2822344"/>
    <lineage>
        <taxon>Bacteria</taxon>
        <taxon>Pseudomonadati</taxon>
        <taxon>Bacteroidota</taxon>
        <taxon>Cytophagia</taxon>
        <taxon>Cytophagales</taxon>
        <taxon>Spirosomataceae</taxon>
        <taxon>Dyadobacter</taxon>
    </lineage>
</organism>
<dbReference type="Gene3D" id="1.25.40.390">
    <property type="match status" value="1"/>
</dbReference>
<feature type="chain" id="PRO_5037011728" evidence="6">
    <location>
        <begin position="32"/>
        <end position="555"/>
    </location>
</feature>
<name>A0A916JJK6_9BACT</name>
<feature type="domain" description="RagB/SusD" evidence="7">
    <location>
        <begin position="284"/>
        <end position="555"/>
    </location>
</feature>
<dbReference type="InterPro" id="IPR011990">
    <property type="entry name" value="TPR-like_helical_dom_sf"/>
</dbReference>
<dbReference type="Proteomes" id="UP000680038">
    <property type="component" value="Unassembled WGS sequence"/>
</dbReference>
<evidence type="ECO:0000256" key="2">
    <source>
        <dbReference type="ARBA" id="ARBA00006275"/>
    </source>
</evidence>
<accession>A0A916JJK6</accession>
<dbReference type="Pfam" id="PF07980">
    <property type="entry name" value="SusD_RagB"/>
    <property type="match status" value="1"/>
</dbReference>